<gene>
    <name evidence="2" type="ORF">SAMN05421732_10591</name>
</gene>
<reference evidence="3" key="1">
    <citation type="submission" date="2016-09" db="EMBL/GenBank/DDBJ databases">
        <authorList>
            <person name="Varghese N."/>
            <person name="Submissions S."/>
        </authorList>
    </citation>
    <scope>NUCLEOTIDE SEQUENCE [LARGE SCALE GENOMIC DNA]</scope>
    <source>
        <strain evidence="3">ANC 4667</strain>
    </source>
</reference>
<name>A0A1G6KPR8_9GAMM</name>
<protein>
    <recommendedName>
        <fullName evidence="4">SMI1 / KNR4 family (SUKH-1)</fullName>
    </recommendedName>
</protein>
<accession>A0A1G6KPR8</accession>
<dbReference type="Proteomes" id="UP000243468">
    <property type="component" value="Unassembled WGS sequence"/>
</dbReference>
<dbReference type="EMBL" id="FMYO01000005">
    <property type="protein sequence ID" value="SDC32953.1"/>
    <property type="molecule type" value="Genomic_DNA"/>
</dbReference>
<evidence type="ECO:0000313" key="2">
    <source>
        <dbReference type="EMBL" id="SDC32953.1"/>
    </source>
</evidence>
<evidence type="ECO:0008006" key="4">
    <source>
        <dbReference type="Google" id="ProtNLM"/>
    </source>
</evidence>
<keyword evidence="1" id="KW-0175">Coiled coil</keyword>
<feature type="coiled-coil region" evidence="1">
    <location>
        <begin position="48"/>
        <end position="80"/>
    </location>
</feature>
<dbReference type="OrthoDB" id="6717896at2"/>
<evidence type="ECO:0000313" key="3">
    <source>
        <dbReference type="Proteomes" id="UP000243468"/>
    </source>
</evidence>
<organism evidence="2 3">
    <name type="scientific">Acinetobacter kookii</name>
    <dbReference type="NCBI Taxonomy" id="1226327"/>
    <lineage>
        <taxon>Bacteria</taxon>
        <taxon>Pseudomonadati</taxon>
        <taxon>Pseudomonadota</taxon>
        <taxon>Gammaproteobacteria</taxon>
        <taxon>Moraxellales</taxon>
        <taxon>Moraxellaceae</taxon>
        <taxon>Acinetobacter</taxon>
    </lineage>
</organism>
<sequence>MKFPNTPLSNIHSNYSGTTEIWKDFFNVFLEKYDLYEVKEGRTDNLLLNKYQQILQNLDINKKIKEIEKLEKKLEISLSKSYKDFILAGGLEISDFLKYNFLTYRGFYNIDNIDFLFKDKKGYSSYKELVEINNESYKSDNIKVEELKKNYYSYFNYFDLFKYVNEDSNILDVIGSKFCNSELGYFSRGTLPEHKVFEKKIINLYAGLNRITLPFEKTQDGEYETWFFEDVNFYKFKSFAEMYMVDLIGNSYEILGGIRGIEELFKEVLSKMFINMPSW</sequence>
<keyword evidence="3" id="KW-1185">Reference proteome</keyword>
<dbReference type="AlphaFoldDB" id="A0A1G6KPR8"/>
<evidence type="ECO:0000256" key="1">
    <source>
        <dbReference type="SAM" id="Coils"/>
    </source>
</evidence>
<proteinExistence type="predicted"/>
<dbReference type="STRING" id="1226327.SAMN05421732_10591"/>
<dbReference type="RefSeq" id="WP_143002185.1">
    <property type="nucleotide sequence ID" value="NZ_BAABKJ010000015.1"/>
</dbReference>